<keyword evidence="1" id="KW-1133">Transmembrane helix</keyword>
<protein>
    <submittedName>
        <fullName evidence="2">Transmembrane protein, putative</fullName>
    </submittedName>
</protein>
<gene>
    <name evidence="2" type="ordered locus">MTR_8g092570</name>
</gene>
<keyword evidence="1 2" id="KW-0812">Transmembrane</keyword>
<dbReference type="EnsemblPlants" id="AET04648">
    <property type="protein sequence ID" value="AET04648"/>
    <property type="gene ID" value="MTR_8g092570"/>
</dbReference>
<proteinExistence type="predicted"/>
<reference evidence="3" key="3">
    <citation type="submission" date="2015-04" db="UniProtKB">
        <authorList>
            <consortium name="EnsemblPlants"/>
        </authorList>
    </citation>
    <scope>IDENTIFICATION</scope>
    <source>
        <strain evidence="3">cv. Jemalong A17</strain>
    </source>
</reference>
<evidence type="ECO:0000313" key="3">
    <source>
        <dbReference type="EnsemblPlants" id="AET04648"/>
    </source>
</evidence>
<sequence length="160" mass="17864">MLMCHCQLHRITGRKHSNSTYVMIFFASSSPFPNAGSPSAPAPVQVLHHMDNLEELDGGDGVPLVFRPDLNEIFARRMFDKGMEGTSAPSAASFHLLGIALDSFNQGAASRTMLVLLLQLLVYVASWHSFFFLNWQNLFIDERVKETPHSRKETNGITSK</sequence>
<dbReference type="PaxDb" id="3880-AET04648"/>
<dbReference type="HOGENOM" id="CLU_1654794_0_0_1"/>
<dbReference type="EMBL" id="CM001224">
    <property type="protein sequence ID" value="AET04648.1"/>
    <property type="molecule type" value="Genomic_DNA"/>
</dbReference>
<evidence type="ECO:0000313" key="4">
    <source>
        <dbReference type="Proteomes" id="UP000002051"/>
    </source>
</evidence>
<feature type="transmembrane region" description="Helical" evidence="1">
    <location>
        <begin position="113"/>
        <end position="133"/>
    </location>
</feature>
<evidence type="ECO:0000313" key="2">
    <source>
        <dbReference type="EMBL" id="AET04648.1"/>
    </source>
</evidence>
<keyword evidence="4" id="KW-1185">Reference proteome</keyword>
<organism evidence="2 4">
    <name type="scientific">Medicago truncatula</name>
    <name type="common">Barrel medic</name>
    <name type="synonym">Medicago tribuloides</name>
    <dbReference type="NCBI Taxonomy" id="3880"/>
    <lineage>
        <taxon>Eukaryota</taxon>
        <taxon>Viridiplantae</taxon>
        <taxon>Streptophyta</taxon>
        <taxon>Embryophyta</taxon>
        <taxon>Tracheophyta</taxon>
        <taxon>Spermatophyta</taxon>
        <taxon>Magnoliopsida</taxon>
        <taxon>eudicotyledons</taxon>
        <taxon>Gunneridae</taxon>
        <taxon>Pentapetalae</taxon>
        <taxon>rosids</taxon>
        <taxon>fabids</taxon>
        <taxon>Fabales</taxon>
        <taxon>Fabaceae</taxon>
        <taxon>Papilionoideae</taxon>
        <taxon>50 kb inversion clade</taxon>
        <taxon>NPAAA clade</taxon>
        <taxon>Hologalegina</taxon>
        <taxon>IRL clade</taxon>
        <taxon>Trifolieae</taxon>
        <taxon>Medicago</taxon>
    </lineage>
</organism>
<dbReference type="AlphaFoldDB" id="G7LC89"/>
<reference evidence="2 4" key="2">
    <citation type="journal article" date="2014" name="BMC Genomics">
        <title>An improved genome release (version Mt4.0) for the model legume Medicago truncatula.</title>
        <authorList>
            <person name="Tang H."/>
            <person name="Krishnakumar V."/>
            <person name="Bidwell S."/>
            <person name="Rosen B."/>
            <person name="Chan A."/>
            <person name="Zhou S."/>
            <person name="Gentzbittel L."/>
            <person name="Childs K.L."/>
            <person name="Yandell M."/>
            <person name="Gundlach H."/>
            <person name="Mayer K.F."/>
            <person name="Schwartz D.C."/>
            <person name="Town C.D."/>
        </authorList>
    </citation>
    <scope>GENOME REANNOTATION</scope>
    <source>
        <strain evidence="3 4">cv. Jemalong A17</strain>
    </source>
</reference>
<evidence type="ECO:0000256" key="1">
    <source>
        <dbReference type="SAM" id="Phobius"/>
    </source>
</evidence>
<accession>G7LC89</accession>
<name>G7LC89_MEDTR</name>
<dbReference type="Proteomes" id="UP000002051">
    <property type="component" value="Chromosome 8"/>
</dbReference>
<keyword evidence="1" id="KW-0472">Membrane</keyword>
<reference evidence="2 4" key="1">
    <citation type="journal article" date="2011" name="Nature">
        <title>The Medicago genome provides insight into the evolution of rhizobial symbioses.</title>
        <authorList>
            <person name="Young N.D."/>
            <person name="Debelle F."/>
            <person name="Oldroyd G.E."/>
            <person name="Geurts R."/>
            <person name="Cannon S.B."/>
            <person name="Udvardi M.K."/>
            <person name="Benedito V.A."/>
            <person name="Mayer K.F."/>
            <person name="Gouzy J."/>
            <person name="Schoof H."/>
            <person name="Van de Peer Y."/>
            <person name="Proost S."/>
            <person name="Cook D.R."/>
            <person name="Meyers B.C."/>
            <person name="Spannagl M."/>
            <person name="Cheung F."/>
            <person name="De Mita S."/>
            <person name="Krishnakumar V."/>
            <person name="Gundlach H."/>
            <person name="Zhou S."/>
            <person name="Mudge J."/>
            <person name="Bharti A.K."/>
            <person name="Murray J.D."/>
            <person name="Naoumkina M.A."/>
            <person name="Rosen B."/>
            <person name="Silverstein K.A."/>
            <person name="Tang H."/>
            <person name="Rombauts S."/>
            <person name="Zhao P.X."/>
            <person name="Zhou P."/>
            <person name="Barbe V."/>
            <person name="Bardou P."/>
            <person name="Bechner M."/>
            <person name="Bellec A."/>
            <person name="Berger A."/>
            <person name="Berges H."/>
            <person name="Bidwell S."/>
            <person name="Bisseling T."/>
            <person name="Choisne N."/>
            <person name="Couloux A."/>
            <person name="Denny R."/>
            <person name="Deshpande S."/>
            <person name="Dai X."/>
            <person name="Doyle J.J."/>
            <person name="Dudez A.M."/>
            <person name="Farmer A.D."/>
            <person name="Fouteau S."/>
            <person name="Franken C."/>
            <person name="Gibelin C."/>
            <person name="Gish J."/>
            <person name="Goldstein S."/>
            <person name="Gonzalez A.J."/>
            <person name="Green P.J."/>
            <person name="Hallab A."/>
            <person name="Hartog M."/>
            <person name="Hua A."/>
            <person name="Humphray S.J."/>
            <person name="Jeong D.H."/>
            <person name="Jing Y."/>
            <person name="Jocker A."/>
            <person name="Kenton S.M."/>
            <person name="Kim D.J."/>
            <person name="Klee K."/>
            <person name="Lai H."/>
            <person name="Lang C."/>
            <person name="Lin S."/>
            <person name="Macmil S.L."/>
            <person name="Magdelenat G."/>
            <person name="Matthews L."/>
            <person name="McCorrison J."/>
            <person name="Monaghan E.L."/>
            <person name="Mun J.H."/>
            <person name="Najar F.Z."/>
            <person name="Nicholson C."/>
            <person name="Noirot C."/>
            <person name="O'Bleness M."/>
            <person name="Paule C.R."/>
            <person name="Poulain J."/>
            <person name="Prion F."/>
            <person name="Qin B."/>
            <person name="Qu C."/>
            <person name="Retzel E.F."/>
            <person name="Riddle C."/>
            <person name="Sallet E."/>
            <person name="Samain S."/>
            <person name="Samson N."/>
            <person name="Sanders I."/>
            <person name="Saurat O."/>
            <person name="Scarpelli C."/>
            <person name="Schiex T."/>
            <person name="Segurens B."/>
            <person name="Severin A.J."/>
            <person name="Sherrier D.J."/>
            <person name="Shi R."/>
            <person name="Sims S."/>
            <person name="Singer S.R."/>
            <person name="Sinharoy S."/>
            <person name="Sterck L."/>
            <person name="Viollet A."/>
            <person name="Wang B.B."/>
            <person name="Wang K."/>
            <person name="Wang M."/>
            <person name="Wang X."/>
            <person name="Warfsmann J."/>
            <person name="Weissenbach J."/>
            <person name="White D.D."/>
            <person name="White J.D."/>
            <person name="Wiley G.B."/>
            <person name="Wincker P."/>
            <person name="Xing Y."/>
            <person name="Yang L."/>
            <person name="Yao Z."/>
            <person name="Ying F."/>
            <person name="Zhai J."/>
            <person name="Zhou L."/>
            <person name="Zuber A."/>
            <person name="Denarie J."/>
            <person name="Dixon R.A."/>
            <person name="May G.D."/>
            <person name="Schwartz D.C."/>
            <person name="Rogers J."/>
            <person name="Quetier F."/>
            <person name="Town C.D."/>
            <person name="Roe B.A."/>
        </authorList>
    </citation>
    <scope>NUCLEOTIDE SEQUENCE [LARGE SCALE GENOMIC DNA]</scope>
    <source>
        <strain evidence="2">A17</strain>
        <strain evidence="3 4">cv. Jemalong A17</strain>
    </source>
</reference>